<evidence type="ECO:0000313" key="2">
    <source>
        <dbReference type="EMBL" id="MDQ7249837.1"/>
    </source>
</evidence>
<accession>A0ABU0YRL0</accession>
<dbReference type="PANTHER" id="PTHR35525">
    <property type="entry name" value="BLL6575 PROTEIN"/>
    <property type="match status" value="1"/>
</dbReference>
<evidence type="ECO:0000313" key="3">
    <source>
        <dbReference type="Proteomes" id="UP001230156"/>
    </source>
</evidence>
<dbReference type="InterPro" id="IPR021005">
    <property type="entry name" value="Znf_CGNR"/>
</dbReference>
<organism evidence="2 3">
    <name type="scientific">Dongia sedimenti</name>
    <dbReference type="NCBI Taxonomy" id="3064282"/>
    <lineage>
        <taxon>Bacteria</taxon>
        <taxon>Pseudomonadati</taxon>
        <taxon>Pseudomonadota</taxon>
        <taxon>Alphaproteobacteria</taxon>
        <taxon>Rhodospirillales</taxon>
        <taxon>Dongiaceae</taxon>
        <taxon>Dongia</taxon>
    </lineage>
</organism>
<protein>
    <submittedName>
        <fullName evidence="2">CGNR zinc finger domain-containing protein</fullName>
    </submittedName>
</protein>
<dbReference type="PANTHER" id="PTHR35525:SF3">
    <property type="entry name" value="BLL6575 PROTEIN"/>
    <property type="match status" value="1"/>
</dbReference>
<dbReference type="InterPro" id="IPR023286">
    <property type="entry name" value="ABATE_dom_sf"/>
</dbReference>
<evidence type="ECO:0000259" key="1">
    <source>
        <dbReference type="Pfam" id="PF11706"/>
    </source>
</evidence>
<keyword evidence="3" id="KW-1185">Reference proteome</keyword>
<dbReference type="Proteomes" id="UP001230156">
    <property type="component" value="Unassembled WGS sequence"/>
</dbReference>
<dbReference type="InterPro" id="IPR010852">
    <property type="entry name" value="ABATE"/>
</dbReference>
<feature type="domain" description="Zinc finger CGNR" evidence="1">
    <location>
        <begin position="159"/>
        <end position="201"/>
    </location>
</feature>
<dbReference type="RefSeq" id="WP_379958294.1">
    <property type="nucleotide sequence ID" value="NZ_JAUYVI010000006.1"/>
</dbReference>
<sequence>MTEPAPSIPLVGDHPAMDFLNTHATPGGVAIELLASGADLLNWLERADLIDASTAAKFRTDPASTAQLDVMAKGARALREWLRAFVRRHAGQPLTAAAEAELGPLNLLLAGDKSYAKVTGGPERPALRRLRRWETPEELLQPIAAAIADLVCHADFRLIRACEGHDCSLMFLDRTKAHARRWCSMALCGNRAKAAAHRARQRR</sequence>
<name>A0ABU0YRL0_9PROT</name>
<dbReference type="Gene3D" id="1.10.3300.10">
    <property type="entry name" value="Jann2411-like domain"/>
    <property type="match status" value="1"/>
</dbReference>
<comment type="caution">
    <text evidence="2">The sequence shown here is derived from an EMBL/GenBank/DDBJ whole genome shotgun (WGS) entry which is preliminary data.</text>
</comment>
<reference evidence="3" key="1">
    <citation type="submission" date="2023-08" db="EMBL/GenBank/DDBJ databases">
        <title>Rhodospirillaceae gen. nov., a novel taxon isolated from the Yangtze River Yuezi River estuary sludge.</title>
        <authorList>
            <person name="Ruan L."/>
        </authorList>
    </citation>
    <scope>NUCLEOTIDE SEQUENCE [LARGE SCALE GENOMIC DNA]</scope>
    <source>
        <strain evidence="3">R-7</strain>
    </source>
</reference>
<dbReference type="EMBL" id="JAUYVI010000006">
    <property type="protein sequence ID" value="MDQ7249837.1"/>
    <property type="molecule type" value="Genomic_DNA"/>
</dbReference>
<dbReference type="SUPFAM" id="SSF160904">
    <property type="entry name" value="Jann2411-like"/>
    <property type="match status" value="1"/>
</dbReference>
<dbReference type="Pfam" id="PF11706">
    <property type="entry name" value="zf-CGNR"/>
    <property type="match status" value="1"/>
</dbReference>
<gene>
    <name evidence="2" type="ORF">Q8A70_19265</name>
</gene>
<proteinExistence type="predicted"/>
<dbReference type="Pfam" id="PF07336">
    <property type="entry name" value="ABATE"/>
    <property type="match status" value="1"/>
</dbReference>